<keyword evidence="5" id="KW-0812">Transmembrane</keyword>
<dbReference type="PANTHER" id="PTHR24373:SF370">
    <property type="entry name" value="FISH-LIPS, ISOFORM E"/>
    <property type="match status" value="1"/>
</dbReference>
<protein>
    <submittedName>
        <fullName evidence="5">Leucine-rich repeat transmembrane neuronal protein 2</fullName>
    </submittedName>
</protein>
<organism evidence="5 6">
    <name type="scientific">Holothuria leucospilota</name>
    <name type="common">Black long sea cucumber</name>
    <name type="synonym">Mertensiothuria leucospilota</name>
    <dbReference type="NCBI Taxonomy" id="206669"/>
    <lineage>
        <taxon>Eukaryota</taxon>
        <taxon>Metazoa</taxon>
        <taxon>Echinodermata</taxon>
        <taxon>Eleutherozoa</taxon>
        <taxon>Echinozoa</taxon>
        <taxon>Holothuroidea</taxon>
        <taxon>Aspidochirotacea</taxon>
        <taxon>Aspidochirotida</taxon>
        <taxon>Holothuriidae</taxon>
        <taxon>Holothuria</taxon>
    </lineage>
</organism>
<reference evidence="5" key="1">
    <citation type="submission" date="2021-10" db="EMBL/GenBank/DDBJ databases">
        <title>Tropical sea cucumber genome reveals ecological adaptation and Cuvierian tubules defense mechanism.</title>
        <authorList>
            <person name="Chen T."/>
        </authorList>
    </citation>
    <scope>NUCLEOTIDE SEQUENCE</scope>
    <source>
        <strain evidence="5">Nanhai2018</strain>
        <tissue evidence="5">Muscle</tissue>
    </source>
</reference>
<comment type="caution">
    <text evidence="5">The sequence shown here is derived from an EMBL/GenBank/DDBJ whole genome shotgun (WGS) entry which is preliminary data.</text>
</comment>
<evidence type="ECO:0000256" key="4">
    <source>
        <dbReference type="SAM" id="SignalP"/>
    </source>
</evidence>
<evidence type="ECO:0000256" key="1">
    <source>
        <dbReference type="ARBA" id="ARBA00022614"/>
    </source>
</evidence>
<keyword evidence="2 4" id="KW-0732">Signal</keyword>
<dbReference type="InterPro" id="IPR001611">
    <property type="entry name" value="Leu-rich_rpt"/>
</dbReference>
<dbReference type="PANTHER" id="PTHR24373">
    <property type="entry name" value="SLIT RELATED LEUCINE-RICH REPEAT NEURONAL PROTEIN"/>
    <property type="match status" value="1"/>
</dbReference>
<dbReference type="SMART" id="SM00369">
    <property type="entry name" value="LRR_TYP"/>
    <property type="match status" value="6"/>
</dbReference>
<keyword evidence="3" id="KW-0677">Repeat</keyword>
<accession>A0A9Q0YHJ2</accession>
<dbReference type="SUPFAM" id="SSF52058">
    <property type="entry name" value="L domain-like"/>
    <property type="match status" value="1"/>
</dbReference>
<dbReference type="Proteomes" id="UP001152320">
    <property type="component" value="Chromosome 20"/>
</dbReference>
<proteinExistence type="predicted"/>
<gene>
    <name evidence="5" type="ORF">HOLleu_37698</name>
</gene>
<dbReference type="OrthoDB" id="8023798at2759"/>
<dbReference type="GO" id="GO:0031012">
    <property type="term" value="C:extracellular matrix"/>
    <property type="evidence" value="ECO:0007669"/>
    <property type="project" value="TreeGrafter"/>
</dbReference>
<evidence type="ECO:0000256" key="2">
    <source>
        <dbReference type="ARBA" id="ARBA00022729"/>
    </source>
</evidence>
<dbReference type="Pfam" id="PF13855">
    <property type="entry name" value="LRR_8"/>
    <property type="match status" value="2"/>
</dbReference>
<dbReference type="Gene3D" id="3.80.10.10">
    <property type="entry name" value="Ribonuclease Inhibitor"/>
    <property type="match status" value="1"/>
</dbReference>
<dbReference type="InterPro" id="IPR050328">
    <property type="entry name" value="Dev_Immune_Receptor"/>
</dbReference>
<keyword evidence="6" id="KW-1185">Reference proteome</keyword>
<keyword evidence="5" id="KW-0472">Membrane</keyword>
<name>A0A9Q0YHJ2_HOLLE</name>
<evidence type="ECO:0000256" key="3">
    <source>
        <dbReference type="ARBA" id="ARBA00022737"/>
    </source>
</evidence>
<keyword evidence="1" id="KW-0433">Leucine-rich repeat</keyword>
<dbReference type="InterPro" id="IPR032675">
    <property type="entry name" value="LRR_dom_sf"/>
</dbReference>
<dbReference type="PROSITE" id="PS51450">
    <property type="entry name" value="LRR"/>
    <property type="match status" value="2"/>
</dbReference>
<dbReference type="AlphaFoldDB" id="A0A9Q0YHJ2"/>
<dbReference type="GO" id="GO:0005615">
    <property type="term" value="C:extracellular space"/>
    <property type="evidence" value="ECO:0007669"/>
    <property type="project" value="TreeGrafter"/>
</dbReference>
<dbReference type="InterPro" id="IPR003591">
    <property type="entry name" value="Leu-rich_rpt_typical-subtyp"/>
</dbReference>
<evidence type="ECO:0000313" key="6">
    <source>
        <dbReference type="Proteomes" id="UP001152320"/>
    </source>
</evidence>
<sequence>MVLPLITSIILGLSSFVLPATAQRNLVCFPLNGSGLSSEDEIEATEISHALLQNCEDSKVVDVSHQRIRNIQNGTFQGLTKLEKLYLNHNKLELLKSETFCGAPNLTEIDLKGNKLYGIRARTFECLHKLEILLLDRNDIEYFSNDSLADLVNLKILKLSFNQLTDRSFSLEFFKHLRSLTSLDLSNNLLTVISETFFQDLKNLEKVYLSGNKLTSLNMLYWTNNLQKIAIGDNLQLDWIAIRPEQLQLKDLNDVRTLYHECHCTSQTDVYFILVKNKGQPPNCEAQCETSLTPNKYSSQNTQENECSSSISYNGWSGSRTLYTAVVTYVSYIMVADNCNG</sequence>
<feature type="chain" id="PRO_5040134853" evidence="4">
    <location>
        <begin position="23"/>
        <end position="341"/>
    </location>
</feature>
<feature type="signal peptide" evidence="4">
    <location>
        <begin position="1"/>
        <end position="22"/>
    </location>
</feature>
<dbReference type="EMBL" id="JAIZAY010000020">
    <property type="protein sequence ID" value="KAJ8022717.1"/>
    <property type="molecule type" value="Genomic_DNA"/>
</dbReference>
<evidence type="ECO:0000313" key="5">
    <source>
        <dbReference type="EMBL" id="KAJ8022717.1"/>
    </source>
</evidence>